<dbReference type="Pfam" id="PF06564">
    <property type="entry name" value="CBP_BcsQ"/>
    <property type="match status" value="1"/>
</dbReference>
<dbReference type="InterPro" id="IPR017746">
    <property type="entry name" value="Cellulose_synthase_operon_BcsQ"/>
</dbReference>
<dbReference type="Proteomes" id="UP000265938">
    <property type="component" value="Unassembled WGS sequence"/>
</dbReference>
<sequence>MKRIFLKGIKGGTGTTSIVANLACALRKSNVPVYAIDLDPKGDLGLHLGLAWEHLLGWSDYPDFASACEQFHLDNDGVRFLPYGSRSNLGLDFSSIIESCQQLNDSDDSWFLFDCPAHVDVHRYPLNEDDIFLEIINCDAICHSFAFKRLNALKQAESSWQHYFLTNKYNSASELESDLLQLWQSELPLIAPLYINKDEVIKEATAFRNVAINCAPYSVANDDFETLAGWLVSRASQNAQ</sequence>
<comment type="caution">
    <text evidence="1">The sequence shown here is derived from an EMBL/GenBank/DDBJ whole genome shotgun (WGS) entry which is preliminary data.</text>
</comment>
<organism evidence="1 2">
    <name type="scientific">Pseudoalteromonas gelatinilytica</name>
    <dbReference type="NCBI Taxonomy" id="1703256"/>
    <lineage>
        <taxon>Bacteria</taxon>
        <taxon>Pseudomonadati</taxon>
        <taxon>Pseudomonadota</taxon>
        <taxon>Gammaproteobacteria</taxon>
        <taxon>Alteromonadales</taxon>
        <taxon>Pseudoalteromonadaceae</taxon>
        <taxon>Pseudoalteromonas</taxon>
    </lineage>
</organism>
<dbReference type="NCBIfam" id="TIGR03371">
    <property type="entry name" value="cellulose_yhjQ"/>
    <property type="match status" value="1"/>
</dbReference>
<dbReference type="SUPFAM" id="SSF52540">
    <property type="entry name" value="P-loop containing nucleoside triphosphate hydrolases"/>
    <property type="match status" value="1"/>
</dbReference>
<dbReference type="Gene3D" id="3.40.50.300">
    <property type="entry name" value="P-loop containing nucleotide triphosphate hydrolases"/>
    <property type="match status" value="1"/>
</dbReference>
<evidence type="ECO:0000313" key="2">
    <source>
        <dbReference type="Proteomes" id="UP000265938"/>
    </source>
</evidence>
<dbReference type="InterPro" id="IPR027417">
    <property type="entry name" value="P-loop_NTPase"/>
</dbReference>
<proteinExistence type="predicted"/>
<protein>
    <submittedName>
        <fullName evidence="1">Cellulose synthase operon protein YhjQ</fullName>
    </submittedName>
</protein>
<evidence type="ECO:0000313" key="1">
    <source>
        <dbReference type="EMBL" id="RJF34453.1"/>
    </source>
</evidence>
<dbReference type="RefSeq" id="WP_119853410.1">
    <property type="nucleotide sequence ID" value="NZ_QYSE01000003.1"/>
</dbReference>
<reference evidence="1 2" key="1">
    <citation type="submission" date="2018-09" db="EMBL/GenBank/DDBJ databases">
        <title>Identification of marine bacteria producing industrial enzymes.</title>
        <authorList>
            <person name="Cheng T.H."/>
            <person name="Saidin J."/>
            <person name="Muhd D.D."/>
            <person name="Isa M.N.M."/>
            <person name="Bakar M.F.A."/>
            <person name="Ismail N."/>
        </authorList>
    </citation>
    <scope>NUCLEOTIDE SEQUENCE [LARGE SCALE GENOMIC DNA]</scope>
    <source>
        <strain evidence="1 2">MNAD 1.6</strain>
    </source>
</reference>
<dbReference type="EMBL" id="QYSE01000003">
    <property type="protein sequence ID" value="RJF34453.1"/>
    <property type="molecule type" value="Genomic_DNA"/>
</dbReference>
<dbReference type="AlphaFoldDB" id="A0A3A3EIK0"/>
<gene>
    <name evidence="1" type="primary">yhjQ</name>
    <name evidence="1" type="ORF">D4741_13785</name>
</gene>
<name>A0A3A3EIK0_9GAMM</name>
<accession>A0A3A3EIK0</accession>